<dbReference type="NCBIfam" id="TIGR00456">
    <property type="entry name" value="argS"/>
    <property type="match status" value="1"/>
</dbReference>
<dbReference type="OrthoDB" id="68056at2759"/>
<dbReference type="GO" id="GO:0032543">
    <property type="term" value="P:mitochondrial translation"/>
    <property type="evidence" value="ECO:0007669"/>
    <property type="project" value="TreeGrafter"/>
</dbReference>
<accession>A0A8I6RCF9</accession>
<dbReference type="CTD" id="40929"/>
<dbReference type="RefSeq" id="XP_014242601.1">
    <property type="nucleotide sequence ID" value="XM_014387115.2"/>
</dbReference>
<dbReference type="GO" id="GO:0006420">
    <property type="term" value="P:arginyl-tRNA aminoacylation"/>
    <property type="evidence" value="ECO:0007669"/>
    <property type="project" value="InterPro"/>
</dbReference>
<name>A0A8I6RCF9_CIMLE</name>
<dbReference type="FunFam" id="1.10.730.10:FF:000006">
    <property type="entry name" value="Arginyl-tRNA synthetase 2, mitochondrial"/>
    <property type="match status" value="1"/>
</dbReference>
<dbReference type="PANTHER" id="PTHR11956">
    <property type="entry name" value="ARGINYL-TRNA SYNTHETASE"/>
    <property type="match status" value="1"/>
</dbReference>
<dbReference type="InterPro" id="IPR035684">
    <property type="entry name" value="ArgRS_core"/>
</dbReference>
<proteinExistence type="inferred from homology"/>
<comment type="similarity">
    <text evidence="1 11">Belongs to the class-I aminoacyl-tRNA synthetase family.</text>
</comment>
<evidence type="ECO:0000313" key="14">
    <source>
        <dbReference type="Proteomes" id="UP000494040"/>
    </source>
</evidence>
<evidence type="ECO:0000256" key="2">
    <source>
        <dbReference type="ARBA" id="ARBA00012837"/>
    </source>
</evidence>
<dbReference type="InterPro" id="IPR001278">
    <property type="entry name" value="Arg-tRNA-ligase"/>
</dbReference>
<evidence type="ECO:0000313" key="13">
    <source>
        <dbReference type="EnsemblMetazoa" id="XP_014242601.1"/>
    </source>
</evidence>
<dbReference type="Gene3D" id="3.40.50.620">
    <property type="entry name" value="HUPs"/>
    <property type="match status" value="1"/>
</dbReference>
<dbReference type="KEGG" id="clec:106662787"/>
<keyword evidence="5 11" id="KW-0067">ATP-binding</keyword>
<dbReference type="Proteomes" id="UP000494040">
    <property type="component" value="Unassembled WGS sequence"/>
</dbReference>
<dbReference type="EnsemblMetazoa" id="XM_014387115.2">
    <property type="protein sequence ID" value="XP_014242601.1"/>
    <property type="gene ID" value="LOC106662787"/>
</dbReference>
<reference evidence="13" key="1">
    <citation type="submission" date="2022-01" db="UniProtKB">
        <authorList>
            <consortium name="EnsemblMetazoa"/>
        </authorList>
    </citation>
    <scope>IDENTIFICATION</scope>
</reference>
<dbReference type="EC" id="6.1.1.19" evidence="2"/>
<dbReference type="Gene3D" id="1.10.730.10">
    <property type="entry name" value="Isoleucyl-tRNA Synthetase, Domain 1"/>
    <property type="match status" value="1"/>
</dbReference>
<organism evidence="13 14">
    <name type="scientific">Cimex lectularius</name>
    <name type="common">Bed bug</name>
    <name type="synonym">Acanthia lectularia</name>
    <dbReference type="NCBI Taxonomy" id="79782"/>
    <lineage>
        <taxon>Eukaryota</taxon>
        <taxon>Metazoa</taxon>
        <taxon>Ecdysozoa</taxon>
        <taxon>Arthropoda</taxon>
        <taxon>Hexapoda</taxon>
        <taxon>Insecta</taxon>
        <taxon>Pterygota</taxon>
        <taxon>Neoptera</taxon>
        <taxon>Paraneoptera</taxon>
        <taxon>Hemiptera</taxon>
        <taxon>Heteroptera</taxon>
        <taxon>Panheteroptera</taxon>
        <taxon>Cimicomorpha</taxon>
        <taxon>Cimicidae</taxon>
        <taxon>Cimex</taxon>
    </lineage>
</organism>
<evidence type="ECO:0000256" key="3">
    <source>
        <dbReference type="ARBA" id="ARBA00022598"/>
    </source>
</evidence>
<evidence type="ECO:0000256" key="7">
    <source>
        <dbReference type="ARBA" id="ARBA00023146"/>
    </source>
</evidence>
<dbReference type="PANTHER" id="PTHR11956:SF11">
    <property type="entry name" value="ARGININE--TRNA LIGASE, MITOCHONDRIAL-RELATED"/>
    <property type="match status" value="1"/>
</dbReference>
<evidence type="ECO:0000256" key="10">
    <source>
        <dbReference type="ARBA" id="ARBA00049595"/>
    </source>
</evidence>
<keyword evidence="14" id="KW-1185">Reference proteome</keyword>
<dbReference type="SUPFAM" id="SSF52374">
    <property type="entry name" value="Nucleotidylyl transferase"/>
    <property type="match status" value="1"/>
</dbReference>
<evidence type="ECO:0000256" key="5">
    <source>
        <dbReference type="ARBA" id="ARBA00022840"/>
    </source>
</evidence>
<dbReference type="SUPFAM" id="SSF47323">
    <property type="entry name" value="Anticodon-binding domain of a subclass of class I aminoacyl-tRNA synthetases"/>
    <property type="match status" value="1"/>
</dbReference>
<keyword evidence="3 11" id="KW-0436">Ligase</keyword>
<dbReference type="Pfam" id="PF05746">
    <property type="entry name" value="DALR_1"/>
    <property type="match status" value="1"/>
</dbReference>
<dbReference type="SMART" id="SM00836">
    <property type="entry name" value="DALR_1"/>
    <property type="match status" value="1"/>
</dbReference>
<dbReference type="GeneID" id="106662787"/>
<evidence type="ECO:0000256" key="9">
    <source>
        <dbReference type="ARBA" id="ARBA00049339"/>
    </source>
</evidence>
<keyword evidence="6 11" id="KW-0648">Protein biosynthesis</keyword>
<dbReference type="InterPro" id="IPR008909">
    <property type="entry name" value="DALR_anticod-bd"/>
</dbReference>
<evidence type="ECO:0000259" key="12">
    <source>
        <dbReference type="SMART" id="SM00836"/>
    </source>
</evidence>
<dbReference type="GO" id="GO:0005739">
    <property type="term" value="C:mitochondrion"/>
    <property type="evidence" value="ECO:0007669"/>
    <property type="project" value="TreeGrafter"/>
</dbReference>
<dbReference type="PRINTS" id="PR01038">
    <property type="entry name" value="TRNASYNTHARG"/>
</dbReference>
<dbReference type="Pfam" id="PF00750">
    <property type="entry name" value="tRNA-synt_1d"/>
    <property type="match status" value="1"/>
</dbReference>
<evidence type="ECO:0000256" key="4">
    <source>
        <dbReference type="ARBA" id="ARBA00022741"/>
    </source>
</evidence>
<keyword evidence="7 11" id="KW-0030">Aminoacyl-tRNA synthetase</keyword>
<protein>
    <recommendedName>
        <fullName evidence="8">Probable arginine--tRNA ligase, mitochondrial</fullName>
        <ecNumber evidence="2">6.1.1.19</ecNumber>
    </recommendedName>
</protein>
<dbReference type="GO" id="GO:0004814">
    <property type="term" value="F:arginine-tRNA ligase activity"/>
    <property type="evidence" value="ECO:0007669"/>
    <property type="project" value="UniProtKB-EC"/>
</dbReference>
<keyword evidence="4 11" id="KW-0547">Nucleotide-binding</keyword>
<evidence type="ECO:0000256" key="8">
    <source>
        <dbReference type="ARBA" id="ARBA00039495"/>
    </source>
</evidence>
<evidence type="ECO:0000256" key="6">
    <source>
        <dbReference type="ARBA" id="ARBA00022917"/>
    </source>
</evidence>
<comment type="function">
    <text evidence="10">Catalyzes the attachment of arginine to tRNA(Arg) in a two-step reaction: arginine is first activated by ATP to form Arg-AMP and then transferred to the acceptor end of tRNA(Arg).</text>
</comment>
<dbReference type="AlphaFoldDB" id="A0A8I6RCF9"/>
<feature type="domain" description="DALR anticodon binding" evidence="12">
    <location>
        <begin position="427"/>
        <end position="542"/>
    </location>
</feature>
<dbReference type="InterPro" id="IPR009080">
    <property type="entry name" value="tRNAsynth_Ia_anticodon-bd"/>
</dbReference>
<evidence type="ECO:0000256" key="11">
    <source>
        <dbReference type="RuleBase" id="RU363038"/>
    </source>
</evidence>
<sequence length="542" mass="62439">MSIKEYIRRRIVEHLSASFKKDVHLSLQFSSKINDVKSDSADIYLDVSELQDFPSTRILDMKKDDIIQKVHEKEGRIFFSVRKSEIVKECLFPQFNSENVLKKRNILVEYSSPNIAKPFHFGHLRSTIVGHFVSNILSRDNKITRINYLGDWGTQIGFVKLGLEKDNKQDFSSNPIKAMYDAYVEACTSHNSTEEAKEIFTKLENGDEKENQEWKYMRDEAIKHLVETYQTLGISFDEFSCESDYKASSVKELFNTLLEKKKVAFENGQLGMHLNGQFVPLMRQNNTTLYLSRDVAAALDRFEKYGCDKILYVVDKSQSNHMDNLKEAICNISGLNIIEHVPFGRVVGMSTRKGTSIFLEDILDKVCIKMAEQQKNSLNTKTSDPDTTRILGLSALSVNILRHNRLRDFKFNWDTAMQGTGDSGIKIQYTHCRLKSLEEKFDDRVVDKCDPSLLNEDIAVELALVLFEFDDVLLHTSKDLESSYLVQYLFRVCNLCAKALTQLFVKDQPVEIGNQRLLLFRKVRETLYISMQLLGLKPLDRM</sequence>
<dbReference type="GO" id="GO:0005524">
    <property type="term" value="F:ATP binding"/>
    <property type="evidence" value="ECO:0007669"/>
    <property type="project" value="UniProtKB-KW"/>
</dbReference>
<comment type="catalytic activity">
    <reaction evidence="9">
        <text>tRNA(Arg) + L-arginine + ATP = L-arginyl-tRNA(Arg) + AMP + diphosphate</text>
        <dbReference type="Rhea" id="RHEA:20301"/>
        <dbReference type="Rhea" id="RHEA-COMP:9658"/>
        <dbReference type="Rhea" id="RHEA-COMP:9673"/>
        <dbReference type="ChEBI" id="CHEBI:30616"/>
        <dbReference type="ChEBI" id="CHEBI:32682"/>
        <dbReference type="ChEBI" id="CHEBI:33019"/>
        <dbReference type="ChEBI" id="CHEBI:78442"/>
        <dbReference type="ChEBI" id="CHEBI:78513"/>
        <dbReference type="ChEBI" id="CHEBI:456215"/>
        <dbReference type="EC" id="6.1.1.19"/>
    </reaction>
</comment>
<dbReference type="InterPro" id="IPR014729">
    <property type="entry name" value="Rossmann-like_a/b/a_fold"/>
</dbReference>
<dbReference type="OMA" id="YEFKWER"/>
<evidence type="ECO:0000256" key="1">
    <source>
        <dbReference type="ARBA" id="ARBA00005594"/>
    </source>
</evidence>